<proteinExistence type="predicted"/>
<protein>
    <recommendedName>
        <fullName evidence="1">Reverse transcriptase domain-containing protein</fullName>
    </recommendedName>
</protein>
<dbReference type="PROSITE" id="PS50878">
    <property type="entry name" value="RT_POL"/>
    <property type="match status" value="1"/>
</dbReference>
<accession>A0ABN9AY97</accession>
<comment type="caution">
    <text evidence="2">The sequence shown here is derived from an EMBL/GenBank/DDBJ whole genome shotgun (WGS) entry which is preliminary data.</text>
</comment>
<feature type="domain" description="Reverse transcriptase" evidence="1">
    <location>
        <begin position="1"/>
        <end position="182"/>
    </location>
</feature>
<dbReference type="Proteomes" id="UP001162483">
    <property type="component" value="Unassembled WGS sequence"/>
</dbReference>
<gene>
    <name evidence="2" type="ORF">SPARVUS_LOCUS1702799</name>
</gene>
<evidence type="ECO:0000313" key="3">
    <source>
        <dbReference type="Proteomes" id="UP001162483"/>
    </source>
</evidence>
<keyword evidence="3" id="KW-1185">Reference proteome</keyword>
<organism evidence="2 3">
    <name type="scientific">Staurois parvus</name>
    <dbReference type="NCBI Taxonomy" id="386267"/>
    <lineage>
        <taxon>Eukaryota</taxon>
        <taxon>Metazoa</taxon>
        <taxon>Chordata</taxon>
        <taxon>Craniata</taxon>
        <taxon>Vertebrata</taxon>
        <taxon>Euteleostomi</taxon>
        <taxon>Amphibia</taxon>
        <taxon>Batrachia</taxon>
        <taxon>Anura</taxon>
        <taxon>Neobatrachia</taxon>
        <taxon>Ranoidea</taxon>
        <taxon>Ranidae</taxon>
        <taxon>Staurois</taxon>
    </lineage>
</organism>
<sequence length="229" mass="25507">MVVGSTCWRWIRLRLLTGLITSTSGISLAGMAWRERFIGWLQTLYKGAESFMLVNGWVGRPLGVGSGVRQGCPLSPLLYAFAINPFVRRLDGGVLGGVSGGTTGESPLRLVAYADDVSVFISGTSEAQEVVSVMEQYAEASGSKINHDKCEVFWMGREGEGFELLDAFPEPRQKIKVLGIEFGPDDYSKTNWEYRLSDADVKVRCWKGWRLSLRERVNLIKTYLVPIFL</sequence>
<dbReference type="Pfam" id="PF00078">
    <property type="entry name" value="RVT_1"/>
    <property type="match status" value="1"/>
</dbReference>
<reference evidence="2" key="1">
    <citation type="submission" date="2023-05" db="EMBL/GenBank/DDBJ databases">
        <authorList>
            <person name="Stuckert A."/>
        </authorList>
    </citation>
    <scope>NUCLEOTIDE SEQUENCE</scope>
</reference>
<dbReference type="SUPFAM" id="SSF56672">
    <property type="entry name" value="DNA/RNA polymerases"/>
    <property type="match status" value="1"/>
</dbReference>
<evidence type="ECO:0000259" key="1">
    <source>
        <dbReference type="PROSITE" id="PS50878"/>
    </source>
</evidence>
<dbReference type="InterPro" id="IPR000477">
    <property type="entry name" value="RT_dom"/>
</dbReference>
<dbReference type="PANTHER" id="PTHR19446">
    <property type="entry name" value="REVERSE TRANSCRIPTASES"/>
    <property type="match status" value="1"/>
</dbReference>
<evidence type="ECO:0000313" key="2">
    <source>
        <dbReference type="EMBL" id="CAI9540150.1"/>
    </source>
</evidence>
<dbReference type="EMBL" id="CATNWA010001398">
    <property type="protein sequence ID" value="CAI9540150.1"/>
    <property type="molecule type" value="Genomic_DNA"/>
</dbReference>
<dbReference type="InterPro" id="IPR043502">
    <property type="entry name" value="DNA/RNA_pol_sf"/>
</dbReference>
<name>A0ABN9AY97_9NEOB</name>